<sequence>MMGVKSKGWGVLQMSALGWGSGVHLAEWTLNTLGAVDDKLYAMLQRTKTAFCLTEIKIRLKGLRFLLSIESINVYVSPTGKPAGEQFEKQSSAPNLLLMRITLWFARLLVSIIRKFWIVRVKSINILFTHIPKDIKTEELQFWNALQLSLQSVAIFEERATILDIKSVQAFECIVNEVERSVITTREVANIPAVRMCNGTVGKELKLSADGIDVNLWPTTLLLITSAVAEGKLTDSPLGTPSDTVSVDSSSVTDPSSPSSSPLSSPLPSSLPSPDSSPISSPTSSPASSPKSAVLDILRVVFPIRQLFSAILGNVLVNLHLPKSKEETHRFEALQLTLTDLRAFARLDPGEIPQFFLLGQDARMSSLGADKIGPAIQSVIQKLFEERHEGRVDDLLTVSNAFFGNCWPQVTQPVDFRLTDVTIQRWIKDVLDGKPAWRIGTSGDEYFASAIGLVKEVGEPLYDRFSKSVQPFQEEEFALLPQTLIARVGSIGFDVPFEYPLSNLFDHLTYFIKTVKAPFQKTSNRQDFNLFASTWRLIIQSNMARFSLADDAFETRLQKIFRLKRQIVGKCTRLDQLFWKQCKEEREHLKTLAVEERWVPMQLRSLAGSSTHPEILKATPHLANKYYLLQEELFSLYRQHMEGRKEKIRPLFQVKGANVDFCIRWNRDYAKGMDQLLNSIDSEGNFADGDVKEFGLFLGGFVDVSANNLKVVLRDFALPLCYTKNVHIMGLLFIVEAASYRNAQSQHLIRVIDTLTGRCNLLGLDNQCRAPISHVLLPTKIYHSLQISAFTSTEPTLMGFSPLFEGTFHMLDRAFELFSKPSEEMSPFLPFWDKLRMLLRGTDSSVCIKGPCRVVALAGTDLHSTDETLSLVFPHGFEVGMNGAEIRLHIPSAVAYMNSESESLLRWLHETTGSAFAATDAELVKIPAELVGHLPVLSLPRVEFGIRFEMNGINGRKPISHHAIRICAASNYSATREDADFDSYRFFRIHDLSIAVTVDASKEMESRLLVFYYREMEEWIVRNFARFITPPVKPGKLFQFGTLSKKATPKLSSVLTEVQFRLSFRGFLCARALQYYDTSNFGGILMRSSGRTQCWLAYRRSNQRSENPNHGKWFQYFAQVEYGELVVGVITVDERARPNQDKNGREGESEKQDMDEQKSPNQDMDERKSPFQDKDEKNEKIMDKEKAADKKKTIDKKKTADKKKTTDKEKPTDKEPSTDKEEPPETKKHRRNQDDLRTKGLPFEYAGVAMYDVLIAPNLSYLSVDKACFKYDTEAALVQKKILGMRLAELNEIVDSLAGKLRGCDPTSNMKRFAGIKRQLSGFLDQQTYISNLLDEKKGLDWICHHQFIIQNAQVLWHQGIRDAVFSLVDQQFQFFRCTHGLGFSALYELSTADAIAEVLPTPLASPPPRGAEMADAVFAELMERIEPLDVGPETRTEETKGAREELMCDPLGLSQLGMCITLLVDVQFVNPQILLLDTEDAADPAVLIVTAQNASAKYGTVRNEEYGTIVGRRTKVVLEQALMYAAFRPDFEASHWPPLYPVEYLLTTETEASKFHRISEKIHATFVYDVSNQRYAYGTHSSPIRRVFGEGDTIRVDAGAFSLLTTSAEYCVLYDVIVNLLVYRDPTQKMRHDQLEAIILATDIFHQAEMTVIVQKMQQDVRQLKRALSAKLSRALNRGNVVDSAEFERLKGPWDEVALVVDALRIAQANRDKLRQRQTRLLLDVSIDRIQWTMSRPDAVLCELILHGDHVTWLSAADGSQSSLIEIGAVRGYNRLPDAFYRTVIAPIPDEIRDALYSSGTGFRGIGTQGNTARFFLKARPPVSGIRILEHVELNLAPLQFQFTFDIGEELIKFFFPETTVQSPVETKESEETGLLGGIKESIKSTATSFFSRVSEQVDDADVELMRTRAVDNCSFIYINIPASQHLISYKVTVLSQLWSWLELTLQLRRDAIRVLLSNAGALFKDKIRRLGQANAPEGEALVRTASRIGQRVSENYEDEDQKAKMLLGKSYRK</sequence>
<protein>
    <recommendedName>
        <fullName evidence="2">FMP27/BLTP2/Hobbit GFWDK motif-containing RBG unit domain-containing protein</fullName>
    </recommendedName>
</protein>
<dbReference type="Proteomes" id="UP000240830">
    <property type="component" value="Unassembled WGS sequence"/>
</dbReference>
<evidence type="ECO:0000256" key="1">
    <source>
        <dbReference type="SAM" id="MobiDB-lite"/>
    </source>
</evidence>
<reference evidence="3 4" key="1">
    <citation type="submission" date="2016-10" db="EMBL/GenBank/DDBJ databases">
        <title>The genome of Paramicrosporidium saccamoebae is the missing link in understanding Cryptomycota and Microsporidia evolution.</title>
        <authorList>
            <person name="Quandt C.A."/>
            <person name="Beaudet D."/>
            <person name="Corsaro D."/>
            <person name="Michel R."/>
            <person name="Corradi N."/>
            <person name="James T."/>
        </authorList>
    </citation>
    <scope>NUCLEOTIDE SEQUENCE [LARGE SCALE GENOMIC DNA]</scope>
    <source>
        <strain evidence="3 4">KSL3</strain>
    </source>
</reference>
<evidence type="ECO:0000313" key="3">
    <source>
        <dbReference type="EMBL" id="PJF16636.1"/>
    </source>
</evidence>
<gene>
    <name evidence="3" type="ORF">PSACC_03557</name>
</gene>
<feature type="region of interest" description="Disordered" evidence="1">
    <location>
        <begin position="1136"/>
        <end position="1235"/>
    </location>
</feature>
<dbReference type="InterPro" id="IPR019441">
    <property type="entry name" value="FMP27/BLTP2/Hobbit_GFWDK_RBG"/>
</dbReference>
<dbReference type="Pfam" id="PF10344">
    <property type="entry name" value="Hobbit"/>
    <property type="match status" value="2"/>
</dbReference>
<dbReference type="PANTHER" id="PTHR15678:SF6">
    <property type="entry name" value="BRIDGE-LIKE LIPID TRANSFER PROTEIN FAMILY MEMBER 2"/>
    <property type="match status" value="1"/>
</dbReference>
<dbReference type="SMART" id="SM01214">
    <property type="entry name" value="Fmp27_GFWDK"/>
    <property type="match status" value="1"/>
</dbReference>
<name>A0A2H9TFY0_9FUNG</name>
<dbReference type="InterPro" id="IPR045167">
    <property type="entry name" value="Hobbit"/>
</dbReference>
<feature type="domain" description="FMP27/BLTP2/Hobbit GFWDK motif-containing RBG unit" evidence="2">
    <location>
        <begin position="715"/>
        <end position="865"/>
    </location>
</feature>
<keyword evidence="4" id="KW-1185">Reference proteome</keyword>
<evidence type="ECO:0000259" key="2">
    <source>
        <dbReference type="SMART" id="SM01214"/>
    </source>
</evidence>
<accession>A0A2H9TFY0</accession>
<dbReference type="EMBL" id="MTSL01000213">
    <property type="protein sequence ID" value="PJF16636.1"/>
    <property type="molecule type" value="Genomic_DNA"/>
</dbReference>
<comment type="caution">
    <text evidence="3">The sequence shown here is derived from an EMBL/GenBank/DDBJ whole genome shotgun (WGS) entry which is preliminary data.</text>
</comment>
<dbReference type="STRING" id="1246581.A0A2H9TFY0"/>
<dbReference type="OrthoDB" id="1562405at2759"/>
<dbReference type="PANTHER" id="PTHR15678">
    <property type="entry name" value="ANTIGEN MLAA-22-RELATED"/>
    <property type="match status" value="1"/>
</dbReference>
<feature type="region of interest" description="Disordered" evidence="1">
    <location>
        <begin position="235"/>
        <end position="290"/>
    </location>
</feature>
<proteinExistence type="predicted"/>
<organism evidence="3 4">
    <name type="scientific">Paramicrosporidium saccamoebae</name>
    <dbReference type="NCBI Taxonomy" id="1246581"/>
    <lineage>
        <taxon>Eukaryota</taxon>
        <taxon>Fungi</taxon>
        <taxon>Fungi incertae sedis</taxon>
        <taxon>Cryptomycota</taxon>
        <taxon>Cryptomycota incertae sedis</taxon>
        <taxon>Paramicrosporidium</taxon>
    </lineage>
</organism>
<evidence type="ECO:0000313" key="4">
    <source>
        <dbReference type="Proteomes" id="UP000240830"/>
    </source>
</evidence>
<feature type="compositionally biased region" description="Low complexity" evidence="1">
    <location>
        <begin position="240"/>
        <end position="290"/>
    </location>
</feature>